<dbReference type="SUPFAM" id="SSF48208">
    <property type="entry name" value="Six-hairpin glycosidases"/>
    <property type="match status" value="1"/>
</dbReference>
<dbReference type="InterPro" id="IPR013320">
    <property type="entry name" value="ConA-like_dom_sf"/>
</dbReference>
<name>D7CFR1_STRBB</name>
<dbReference type="KEGG" id="sbh:SBI_01676"/>
<dbReference type="Proteomes" id="UP000000377">
    <property type="component" value="Chromosome"/>
</dbReference>
<dbReference type="InterPro" id="IPR049046">
    <property type="entry name" value="Beta-AFase-like_GH127_middle"/>
</dbReference>
<evidence type="ECO:0000256" key="2">
    <source>
        <dbReference type="ARBA" id="ARBA00023157"/>
    </source>
</evidence>
<evidence type="ECO:0000259" key="3">
    <source>
        <dbReference type="SMART" id="SM00560"/>
    </source>
</evidence>
<dbReference type="Pfam" id="PF07944">
    <property type="entry name" value="Beta-AFase-like_GH127_cat"/>
    <property type="match status" value="1"/>
</dbReference>
<dbReference type="InterPro" id="IPR008928">
    <property type="entry name" value="6-hairpin_glycosidase_sf"/>
</dbReference>
<sequence>MNEPVDRRHFLATTASGAAAVALTAAAGGTAMGPGPPPPASGAAAVALTAAAGGTAMAAAPATSTGPAAPRGRARALTGVRPFPLGAVTLLPSAFKDNQSRNTAYLRYVDIDRLLHTFRLNVGLASSAQPCGGWESPTTELRGHSTGHLLSGLALSYANTGDTALLDKGRKLVSALAACQAKSPAAGYGQGYLSAFPENFFDRLESGSGVWAPYYTIHKIMAGLVDQHRLAGNAEALDVVERQAAWVDTRTGKLGYDQMQRVLQTEFGGMNEVLADLHAITGDTRWLRVAERFTHARVFDPLARNEDQLAGLHANTQIPKMVGALRLWEQGLNSRYRTIGENFWKIVTDHHTYVIGGNSNGEAFHEPDAIAAQLSNNCCENCNSYNMLKLTRLIHFHAPDRTDLLDYYERTLFNQMLGEQDPDSAHGFNIYYTGLAPGAFKQQPSFMGTDPNQYSTDYNNFSCDHGSGMETQAKFADTIYTYADRSLLVNLFIPSELRWQEKAITWRQNTGFPDQQTTTLTVASGAASLELRVRIPAWATGARAALNGTTLPDQPKPGSWLVIDRSWKAGDRVDVTLPMALKLDPTPDDPDVQAVLYGPVVLAGAYGNRPNMTMPRLVKDSVRQQSGSTLKFTATASGETVTLLPIARVHHQNYNVYWLTGEPPTPPPAFAAWHRFDETGGTSAADATGNGKTATLTGGASWTTGRTGGAVALNGTDGYIALADDLLAGATAYSVAAWVRLDGQAVEWSRIFDIGTGVTANMFLTPRADSGKLRFAITAGGGGAEQRIEADPLPTGQWTHVAVAYGSGTAVLYVDGREVGRNAQVTVEPRHFGNHLRAAYLGKSQYPDPYLKGAIDDFRVYGRTLTAAEVTTLAQ</sequence>
<dbReference type="Gene3D" id="2.60.120.200">
    <property type="match status" value="1"/>
</dbReference>
<organism evidence="4 5">
    <name type="scientific">Streptomyces bingchenggensis (strain BCW-1)</name>
    <dbReference type="NCBI Taxonomy" id="749414"/>
    <lineage>
        <taxon>Bacteria</taxon>
        <taxon>Bacillati</taxon>
        <taxon>Actinomycetota</taxon>
        <taxon>Actinomycetes</taxon>
        <taxon>Kitasatosporales</taxon>
        <taxon>Streptomycetaceae</taxon>
        <taxon>Streptomyces</taxon>
    </lineage>
</organism>
<evidence type="ECO:0000313" key="4">
    <source>
        <dbReference type="EMBL" id="ADI04797.1"/>
    </source>
</evidence>
<dbReference type="Pfam" id="PF13385">
    <property type="entry name" value="Laminin_G_3"/>
    <property type="match status" value="1"/>
</dbReference>
<dbReference type="GO" id="GO:0005975">
    <property type="term" value="P:carbohydrate metabolic process"/>
    <property type="evidence" value="ECO:0007669"/>
    <property type="project" value="InterPro"/>
</dbReference>
<dbReference type="SUPFAM" id="SSF49899">
    <property type="entry name" value="Concanavalin A-like lectins/glucanases"/>
    <property type="match status" value="1"/>
</dbReference>
<accession>D7CFR1</accession>
<dbReference type="eggNOG" id="COG3533">
    <property type="taxonomic scope" value="Bacteria"/>
</dbReference>
<keyword evidence="1" id="KW-0732">Signal</keyword>
<dbReference type="EMBL" id="CP002047">
    <property type="protein sequence ID" value="ADI04797.1"/>
    <property type="molecule type" value="Genomic_DNA"/>
</dbReference>
<proteinExistence type="predicted"/>
<protein>
    <submittedName>
        <fullName evidence="4">Secreted protein</fullName>
    </submittedName>
</protein>
<dbReference type="RefSeq" id="WP_014174276.1">
    <property type="nucleotide sequence ID" value="NC_016582.1"/>
</dbReference>
<dbReference type="PANTHER" id="PTHR31151">
    <property type="entry name" value="PROLINE-TRNA LIGASE (DUF1680)"/>
    <property type="match status" value="1"/>
</dbReference>
<dbReference type="InterPro" id="IPR006558">
    <property type="entry name" value="LamG-like"/>
</dbReference>
<gene>
    <name evidence="4" type="ordered locus">SBI_01676</name>
</gene>
<dbReference type="PROSITE" id="PS51318">
    <property type="entry name" value="TAT"/>
    <property type="match status" value="1"/>
</dbReference>
<dbReference type="PANTHER" id="PTHR31151:SF0">
    <property type="entry name" value="PROLINE-TRNA LIGASE (DUF1680)"/>
    <property type="match status" value="1"/>
</dbReference>
<dbReference type="Pfam" id="PF20736">
    <property type="entry name" value="Glyco_hydro127M"/>
    <property type="match status" value="1"/>
</dbReference>
<feature type="domain" description="LamG-like jellyroll fold" evidence="3">
    <location>
        <begin position="731"/>
        <end position="868"/>
    </location>
</feature>
<dbReference type="STRING" id="749414.SBI_01676"/>
<dbReference type="PATRIC" id="fig|749414.3.peg.1729"/>
<reference evidence="4 5" key="1">
    <citation type="journal article" date="2010" name="J. Bacteriol.">
        <title>Genome sequence of the milbemycin-producing bacterium Streptomyces bingchenggensis.</title>
        <authorList>
            <person name="Wang X.J."/>
            <person name="Yan Y.J."/>
            <person name="Zhang B."/>
            <person name="An J."/>
            <person name="Wang J.J."/>
            <person name="Tian J."/>
            <person name="Jiang L."/>
            <person name="Chen Y.H."/>
            <person name="Huang S.X."/>
            <person name="Yin M."/>
            <person name="Zhang J."/>
            <person name="Gao A.L."/>
            <person name="Liu C.X."/>
            <person name="Zhu Z.X."/>
            <person name="Xiang W.S."/>
        </authorList>
    </citation>
    <scope>NUCLEOTIDE SEQUENCE [LARGE SCALE GENOMIC DNA]</scope>
    <source>
        <strain evidence="4 5">BCW-1</strain>
    </source>
</reference>
<dbReference type="AlphaFoldDB" id="D7CFR1"/>
<dbReference type="SMART" id="SM00560">
    <property type="entry name" value="LamGL"/>
    <property type="match status" value="1"/>
</dbReference>
<dbReference type="InterPro" id="IPR006311">
    <property type="entry name" value="TAT_signal"/>
</dbReference>
<dbReference type="HOGENOM" id="CLU_008033_2_0_11"/>
<keyword evidence="5" id="KW-1185">Reference proteome</keyword>
<evidence type="ECO:0000313" key="5">
    <source>
        <dbReference type="Proteomes" id="UP000000377"/>
    </source>
</evidence>
<keyword evidence="2" id="KW-1015">Disulfide bond</keyword>
<evidence type="ECO:0000256" key="1">
    <source>
        <dbReference type="ARBA" id="ARBA00022729"/>
    </source>
</evidence>
<dbReference type="InterPro" id="IPR012878">
    <property type="entry name" value="Beta-AFase-like_GH127_cat"/>
</dbReference>